<accession>A0A6J4RMR6</accession>
<sequence>MPPAGVKKGTKRARQYEHIKDSQLEQGASESRAEEIAARTVNKERARAGESRQRSQTSTNDMSSSRRGGQRSGTNREKGRTRDQLYNEAKKLNIDGRSKMNKAQLERAVDRKK</sequence>
<reference evidence="2" key="1">
    <citation type="submission" date="2020-02" db="EMBL/GenBank/DDBJ databases">
        <authorList>
            <person name="Meier V. D."/>
        </authorList>
    </citation>
    <scope>NUCLEOTIDE SEQUENCE</scope>
    <source>
        <strain evidence="2">AVDCRST_MAG67</strain>
    </source>
</reference>
<evidence type="ECO:0000313" key="2">
    <source>
        <dbReference type="EMBL" id="CAA9473132.1"/>
    </source>
</evidence>
<evidence type="ECO:0008006" key="3">
    <source>
        <dbReference type="Google" id="ProtNLM"/>
    </source>
</evidence>
<gene>
    <name evidence="2" type="ORF">AVDCRST_MAG67-178</name>
</gene>
<feature type="compositionally biased region" description="Basic and acidic residues" evidence="1">
    <location>
        <begin position="74"/>
        <end position="113"/>
    </location>
</feature>
<organism evidence="2">
    <name type="scientific">uncultured Solirubrobacteraceae bacterium</name>
    <dbReference type="NCBI Taxonomy" id="1162706"/>
    <lineage>
        <taxon>Bacteria</taxon>
        <taxon>Bacillati</taxon>
        <taxon>Actinomycetota</taxon>
        <taxon>Thermoleophilia</taxon>
        <taxon>Solirubrobacterales</taxon>
        <taxon>Solirubrobacteraceae</taxon>
        <taxon>environmental samples</taxon>
    </lineage>
</organism>
<dbReference type="AlphaFoldDB" id="A0A6J4RMR6"/>
<feature type="compositionally biased region" description="Basic and acidic residues" evidence="1">
    <location>
        <begin position="31"/>
        <end position="53"/>
    </location>
</feature>
<name>A0A6J4RMR6_9ACTN</name>
<protein>
    <recommendedName>
        <fullName evidence="3">Plasmid stabilization protein</fullName>
    </recommendedName>
</protein>
<proteinExistence type="predicted"/>
<feature type="region of interest" description="Disordered" evidence="1">
    <location>
        <begin position="1"/>
        <end position="113"/>
    </location>
</feature>
<feature type="compositionally biased region" description="Basic and acidic residues" evidence="1">
    <location>
        <begin position="14"/>
        <end position="23"/>
    </location>
</feature>
<dbReference type="EMBL" id="CADCVQ010000010">
    <property type="protein sequence ID" value="CAA9473132.1"/>
    <property type="molecule type" value="Genomic_DNA"/>
</dbReference>
<evidence type="ECO:0000256" key="1">
    <source>
        <dbReference type="SAM" id="MobiDB-lite"/>
    </source>
</evidence>